<keyword evidence="1" id="KW-0378">Hydrolase</keyword>
<evidence type="ECO:0000256" key="3">
    <source>
        <dbReference type="SAM" id="SignalP"/>
    </source>
</evidence>
<dbReference type="Gene3D" id="3.40.50.1110">
    <property type="entry name" value="SGNH hydrolase"/>
    <property type="match status" value="1"/>
</dbReference>
<dbReference type="GO" id="GO:0001681">
    <property type="term" value="F:sialate O-acetylesterase activity"/>
    <property type="evidence" value="ECO:0007669"/>
    <property type="project" value="InterPro"/>
</dbReference>
<feature type="compositionally biased region" description="Basic and acidic residues" evidence="2">
    <location>
        <begin position="248"/>
        <end position="263"/>
    </location>
</feature>
<dbReference type="EMBL" id="CP023004">
    <property type="protein sequence ID" value="AWI09066.1"/>
    <property type="molecule type" value="Genomic_DNA"/>
</dbReference>
<dbReference type="Pfam" id="PF03629">
    <property type="entry name" value="SASA"/>
    <property type="match status" value="2"/>
</dbReference>
<dbReference type="RefSeq" id="WP_108824880.1">
    <property type="nucleotide sequence ID" value="NZ_CP023004.1"/>
</dbReference>
<dbReference type="GO" id="GO:0005975">
    <property type="term" value="P:carbohydrate metabolic process"/>
    <property type="evidence" value="ECO:0007669"/>
    <property type="project" value="TreeGrafter"/>
</dbReference>
<sequence length="507" mass="55996">MITQKPIHSRNRLVALAALLAISLTTAAADVVFSPYFRDNAVLQRDKDVPVWGRADPGEKVTVTFQSQTVSATADDMGRWSVKLAPMPANATPANLVAKGKNTVTVGNVLVGEVWLCSGQSNMAWVVKPMNNAKNEIAAANYPLIRHFKTKLVPSTTPADDAVGEWTVCSPETAGEFSATAFFFGRELFKKLNVPIGLLNSSWGGTQIEPWMSLQGLASDTAARAVFERWQDEVKSYPYRAEKYEKDSDQWKKNRDTAKKEGKNFTTAAPKKPEGPTSRRAPCSLYNGMIAPFVPAAIRGVIWYQGEANASRYAEYRTLFPTMIRQWRADFQQGDIPFYYVQLANYARGNNWAFLREAQEYALKLPNTGQAVTIDIGASNDIHPRNKQDVGLRLALNAFAHTYKLGGEYSGPMFAGVSKENSALRVKFDHAAGLKSKDPNLPGFVIAGADKRFFPAQARIEGETIVVSSERVKEPVAVRYAWDNDPPAPLYNGADLPASPFRSDDWK</sequence>
<evidence type="ECO:0000313" key="5">
    <source>
        <dbReference type="EMBL" id="AWI09066.1"/>
    </source>
</evidence>
<dbReference type="InterPro" id="IPR005181">
    <property type="entry name" value="SASA"/>
</dbReference>
<reference evidence="5 6" key="1">
    <citation type="journal article" date="2018" name="Syst. Appl. Microbiol.">
        <title>Ereboglobus luteus gen. nov. sp. nov. from cockroach guts, and new insights into the oxygen relationship of the genera Opitutus and Didymococcus (Verrucomicrobia: Opitutaceae).</title>
        <authorList>
            <person name="Tegtmeier D."/>
            <person name="Belitz A."/>
            <person name="Radek R."/>
            <person name="Heimerl T."/>
            <person name="Brune A."/>
        </authorList>
    </citation>
    <scope>NUCLEOTIDE SEQUENCE [LARGE SCALE GENOMIC DNA]</scope>
    <source>
        <strain evidence="5 6">Ho45</strain>
    </source>
</reference>
<keyword evidence="6" id="KW-1185">Reference proteome</keyword>
<dbReference type="KEGG" id="elut:CKA38_07275"/>
<dbReference type="AlphaFoldDB" id="A0A2U8E2R1"/>
<feature type="region of interest" description="Disordered" evidence="2">
    <location>
        <begin position="248"/>
        <end position="279"/>
    </location>
</feature>
<evidence type="ECO:0000256" key="1">
    <source>
        <dbReference type="ARBA" id="ARBA00022801"/>
    </source>
</evidence>
<dbReference type="PANTHER" id="PTHR22901:SF0">
    <property type="entry name" value="SIALATE O-ACETYLESTERASE"/>
    <property type="match status" value="1"/>
</dbReference>
<feature type="domain" description="Sialate O-acetylesterase" evidence="4">
    <location>
        <begin position="113"/>
        <end position="215"/>
    </location>
</feature>
<protein>
    <recommendedName>
        <fullName evidence="4">Sialate O-acetylesterase domain-containing protein</fullName>
    </recommendedName>
</protein>
<feature type="domain" description="Sialate O-acetylesterase" evidence="4">
    <location>
        <begin position="285"/>
        <end position="387"/>
    </location>
</feature>
<name>A0A2U8E2R1_9BACT</name>
<proteinExistence type="predicted"/>
<dbReference type="OrthoDB" id="183320at2"/>
<dbReference type="PANTHER" id="PTHR22901">
    <property type="entry name" value="SIALATE O-ACETYLESTERASE"/>
    <property type="match status" value="1"/>
</dbReference>
<keyword evidence="3" id="KW-0732">Signal</keyword>
<dbReference type="SUPFAM" id="SSF52266">
    <property type="entry name" value="SGNH hydrolase"/>
    <property type="match status" value="1"/>
</dbReference>
<evidence type="ECO:0000259" key="4">
    <source>
        <dbReference type="Pfam" id="PF03629"/>
    </source>
</evidence>
<accession>A0A2U8E2R1</accession>
<dbReference type="InterPro" id="IPR036514">
    <property type="entry name" value="SGNH_hydro_sf"/>
</dbReference>
<organism evidence="5 6">
    <name type="scientific">Ereboglobus luteus</name>
    <dbReference type="NCBI Taxonomy" id="1796921"/>
    <lineage>
        <taxon>Bacteria</taxon>
        <taxon>Pseudomonadati</taxon>
        <taxon>Verrucomicrobiota</taxon>
        <taxon>Opitutia</taxon>
        <taxon>Opitutales</taxon>
        <taxon>Opitutaceae</taxon>
        <taxon>Ereboglobus</taxon>
    </lineage>
</organism>
<evidence type="ECO:0000256" key="2">
    <source>
        <dbReference type="SAM" id="MobiDB-lite"/>
    </source>
</evidence>
<dbReference type="Gene3D" id="2.60.40.10">
    <property type="entry name" value="Immunoglobulins"/>
    <property type="match status" value="1"/>
</dbReference>
<dbReference type="InterPro" id="IPR013783">
    <property type="entry name" value="Ig-like_fold"/>
</dbReference>
<dbReference type="Proteomes" id="UP000244896">
    <property type="component" value="Chromosome"/>
</dbReference>
<feature type="chain" id="PRO_5015895348" description="Sialate O-acetylesterase domain-containing protein" evidence="3">
    <location>
        <begin position="29"/>
        <end position="507"/>
    </location>
</feature>
<dbReference type="InterPro" id="IPR039329">
    <property type="entry name" value="SIAE"/>
</dbReference>
<gene>
    <name evidence="5" type="ORF">CKA38_07275</name>
</gene>
<feature type="signal peptide" evidence="3">
    <location>
        <begin position="1"/>
        <end position="28"/>
    </location>
</feature>
<evidence type="ECO:0000313" key="6">
    <source>
        <dbReference type="Proteomes" id="UP000244896"/>
    </source>
</evidence>